<gene>
    <name evidence="4" type="ORF">Zmor_015704</name>
</gene>
<sequence length="262" mass="29647">MLGFTAVSPMTFLRAGIQNSAFSHVLSFRRQIYVQPSSISLPSSVVLKYDDTNYRLFLSFDDVCFKCKAAGHYAVDCPNVIEKSTSIVSPSENAKQSVDQVYPSNKRQTTNDDPDEVTPLDLTPMFRDKDAREKRKPKKMKISDSLESLTPTSELLSPVRQLIDNSGVQYPVDFNQFVEFMDKVIGDSNVMDLINKYTTDVQGMLNLLYDVYPLVEHKSIKNKCLKAQRKLKKAYANFVDQTSADPVPPTESFLISPLQDEY</sequence>
<evidence type="ECO:0000313" key="5">
    <source>
        <dbReference type="Proteomes" id="UP001168821"/>
    </source>
</evidence>
<evidence type="ECO:0000313" key="4">
    <source>
        <dbReference type="EMBL" id="KAJ3656647.1"/>
    </source>
</evidence>
<feature type="domain" description="CCHC-type" evidence="3">
    <location>
        <begin position="64"/>
        <end position="79"/>
    </location>
</feature>
<evidence type="ECO:0000259" key="3">
    <source>
        <dbReference type="PROSITE" id="PS50158"/>
    </source>
</evidence>
<comment type="caution">
    <text evidence="4">The sequence shown here is derived from an EMBL/GenBank/DDBJ whole genome shotgun (WGS) entry which is preliminary data.</text>
</comment>
<dbReference type="GO" id="GO:0003676">
    <property type="term" value="F:nucleic acid binding"/>
    <property type="evidence" value="ECO:0007669"/>
    <property type="project" value="InterPro"/>
</dbReference>
<dbReference type="EMBL" id="JALNTZ010000004">
    <property type="protein sequence ID" value="KAJ3656647.1"/>
    <property type="molecule type" value="Genomic_DNA"/>
</dbReference>
<proteinExistence type="predicted"/>
<dbReference type="PROSITE" id="PS50158">
    <property type="entry name" value="ZF_CCHC"/>
    <property type="match status" value="1"/>
</dbReference>
<dbReference type="InterPro" id="IPR036875">
    <property type="entry name" value="Znf_CCHC_sf"/>
</dbReference>
<dbReference type="GO" id="GO:0008270">
    <property type="term" value="F:zinc ion binding"/>
    <property type="evidence" value="ECO:0007669"/>
    <property type="project" value="UniProtKB-KW"/>
</dbReference>
<keyword evidence="1" id="KW-0479">Metal-binding</keyword>
<dbReference type="InterPro" id="IPR001878">
    <property type="entry name" value="Znf_CCHC"/>
</dbReference>
<dbReference type="Proteomes" id="UP001168821">
    <property type="component" value="Unassembled WGS sequence"/>
</dbReference>
<dbReference type="Pfam" id="PF00098">
    <property type="entry name" value="zf-CCHC"/>
    <property type="match status" value="1"/>
</dbReference>
<keyword evidence="1" id="KW-0863">Zinc-finger</keyword>
<accession>A0AA38MHJ9</accession>
<feature type="region of interest" description="Disordered" evidence="2">
    <location>
        <begin position="88"/>
        <end position="143"/>
    </location>
</feature>
<dbReference type="SMART" id="SM00343">
    <property type="entry name" value="ZnF_C2HC"/>
    <property type="match status" value="1"/>
</dbReference>
<dbReference type="AlphaFoldDB" id="A0AA38MHJ9"/>
<dbReference type="SUPFAM" id="SSF57756">
    <property type="entry name" value="Retrovirus zinc finger-like domains"/>
    <property type="match status" value="1"/>
</dbReference>
<protein>
    <recommendedName>
        <fullName evidence="3">CCHC-type domain-containing protein</fullName>
    </recommendedName>
</protein>
<keyword evidence="5" id="KW-1185">Reference proteome</keyword>
<organism evidence="4 5">
    <name type="scientific">Zophobas morio</name>
    <dbReference type="NCBI Taxonomy" id="2755281"/>
    <lineage>
        <taxon>Eukaryota</taxon>
        <taxon>Metazoa</taxon>
        <taxon>Ecdysozoa</taxon>
        <taxon>Arthropoda</taxon>
        <taxon>Hexapoda</taxon>
        <taxon>Insecta</taxon>
        <taxon>Pterygota</taxon>
        <taxon>Neoptera</taxon>
        <taxon>Endopterygota</taxon>
        <taxon>Coleoptera</taxon>
        <taxon>Polyphaga</taxon>
        <taxon>Cucujiformia</taxon>
        <taxon>Tenebrionidae</taxon>
        <taxon>Zophobas</taxon>
    </lineage>
</organism>
<keyword evidence="1" id="KW-0862">Zinc</keyword>
<dbReference type="Gene3D" id="4.10.60.10">
    <property type="entry name" value="Zinc finger, CCHC-type"/>
    <property type="match status" value="1"/>
</dbReference>
<evidence type="ECO:0000256" key="1">
    <source>
        <dbReference type="PROSITE-ProRule" id="PRU00047"/>
    </source>
</evidence>
<feature type="compositionally biased region" description="Polar residues" evidence="2">
    <location>
        <begin position="88"/>
        <end position="108"/>
    </location>
</feature>
<evidence type="ECO:0000256" key="2">
    <source>
        <dbReference type="SAM" id="MobiDB-lite"/>
    </source>
</evidence>
<name>A0AA38MHJ9_9CUCU</name>
<reference evidence="4" key="1">
    <citation type="journal article" date="2023" name="G3 (Bethesda)">
        <title>Whole genome assemblies of Zophobas morio and Tenebrio molitor.</title>
        <authorList>
            <person name="Kaur S."/>
            <person name="Stinson S.A."/>
            <person name="diCenzo G.C."/>
        </authorList>
    </citation>
    <scope>NUCLEOTIDE SEQUENCE</scope>
    <source>
        <strain evidence="4">QUZm001</strain>
    </source>
</reference>